<sequence>MTDCYLWPKAILDADFAIKLGRLKKYKVIEEILPQYVGTLLIHEYVYHHEVLTPKEAKEQIDALIQKGRAEIVETTTLLQQSPLHLVVYEDTVEKLRREKGTRENGNHWGEIVSIAYAHTMGIPYFLSDETDQQAFIDMHFSEPIQVIRIQNLILQMKASGGKRRNALLVWTIAGYAKERFHDLWPL</sequence>
<organism evidence="1 2">
    <name type="scientific">Ectobacillus funiculus</name>
    <dbReference type="NCBI Taxonomy" id="137993"/>
    <lineage>
        <taxon>Bacteria</taxon>
        <taxon>Bacillati</taxon>
        <taxon>Bacillota</taxon>
        <taxon>Bacilli</taxon>
        <taxon>Bacillales</taxon>
        <taxon>Bacillaceae</taxon>
        <taxon>Ectobacillus</taxon>
    </lineage>
</organism>
<reference evidence="1 2" key="1">
    <citation type="submission" date="2024-09" db="EMBL/GenBank/DDBJ databases">
        <authorList>
            <person name="Sun Q."/>
            <person name="Mori K."/>
        </authorList>
    </citation>
    <scope>NUCLEOTIDE SEQUENCE [LARGE SCALE GENOMIC DNA]</scope>
    <source>
        <strain evidence="1 2">JCM 11201</strain>
    </source>
</reference>
<dbReference type="EMBL" id="JBHMAF010000197">
    <property type="protein sequence ID" value="MFB9762495.1"/>
    <property type="molecule type" value="Genomic_DNA"/>
</dbReference>
<gene>
    <name evidence="1" type="ORF">ACFFMS_30165</name>
</gene>
<evidence type="ECO:0000313" key="2">
    <source>
        <dbReference type="Proteomes" id="UP001589609"/>
    </source>
</evidence>
<evidence type="ECO:0000313" key="1">
    <source>
        <dbReference type="EMBL" id="MFB9762495.1"/>
    </source>
</evidence>
<comment type="caution">
    <text evidence="1">The sequence shown here is derived from an EMBL/GenBank/DDBJ whole genome shotgun (WGS) entry which is preliminary data.</text>
</comment>
<protein>
    <recommendedName>
        <fullName evidence="3">PIN domain-containing protein</fullName>
    </recommendedName>
</protein>
<accession>A0ABV5WPC9</accession>
<name>A0ABV5WPC9_9BACI</name>
<proteinExistence type="predicted"/>
<dbReference type="RefSeq" id="WP_379952398.1">
    <property type="nucleotide sequence ID" value="NZ_JBHMAF010000197.1"/>
</dbReference>
<evidence type="ECO:0008006" key="3">
    <source>
        <dbReference type="Google" id="ProtNLM"/>
    </source>
</evidence>
<dbReference type="Proteomes" id="UP001589609">
    <property type="component" value="Unassembled WGS sequence"/>
</dbReference>
<keyword evidence="2" id="KW-1185">Reference proteome</keyword>